<feature type="compositionally biased region" description="Pro residues" evidence="1">
    <location>
        <begin position="288"/>
        <end position="298"/>
    </location>
</feature>
<feature type="region of interest" description="Disordered" evidence="1">
    <location>
        <begin position="260"/>
        <end position="298"/>
    </location>
</feature>
<comment type="caution">
    <text evidence="2">The sequence shown here is derived from an EMBL/GenBank/DDBJ whole genome shotgun (WGS) entry which is preliminary data.</text>
</comment>
<evidence type="ECO:0000313" key="2">
    <source>
        <dbReference type="EMBL" id="KAK9920534.1"/>
    </source>
</evidence>
<name>A0AAW1WAM3_RUBAR</name>
<proteinExistence type="predicted"/>
<feature type="compositionally biased region" description="Polar residues" evidence="1">
    <location>
        <begin position="268"/>
        <end position="282"/>
    </location>
</feature>
<protein>
    <submittedName>
        <fullName evidence="2">Uncharacterized protein</fullName>
    </submittedName>
</protein>
<dbReference type="PANTHER" id="PTHR31390:SF12">
    <property type="entry name" value="PUTATIVE (DUF3527)-RELATED"/>
    <property type="match status" value="1"/>
</dbReference>
<gene>
    <name evidence="2" type="ORF">M0R45_029089</name>
</gene>
<reference evidence="2 3" key="1">
    <citation type="journal article" date="2023" name="G3 (Bethesda)">
        <title>A chromosome-length genome assembly and annotation of blackberry (Rubus argutus, cv. 'Hillquist').</title>
        <authorList>
            <person name="Bruna T."/>
            <person name="Aryal R."/>
            <person name="Dudchenko O."/>
            <person name="Sargent D.J."/>
            <person name="Mead D."/>
            <person name="Buti M."/>
            <person name="Cavallini A."/>
            <person name="Hytonen T."/>
            <person name="Andres J."/>
            <person name="Pham M."/>
            <person name="Weisz D."/>
            <person name="Mascagni F."/>
            <person name="Usai G."/>
            <person name="Natali L."/>
            <person name="Bassil N."/>
            <person name="Fernandez G.E."/>
            <person name="Lomsadze A."/>
            <person name="Armour M."/>
            <person name="Olukolu B."/>
            <person name="Poorten T."/>
            <person name="Britton C."/>
            <person name="Davik J."/>
            <person name="Ashrafi H."/>
            <person name="Aiden E.L."/>
            <person name="Borodovsky M."/>
            <person name="Worthington M."/>
        </authorList>
    </citation>
    <scope>NUCLEOTIDE SEQUENCE [LARGE SCALE GENOMIC DNA]</scope>
    <source>
        <strain evidence="2">PI 553951</strain>
    </source>
</reference>
<evidence type="ECO:0000313" key="3">
    <source>
        <dbReference type="Proteomes" id="UP001457282"/>
    </source>
</evidence>
<dbReference type="EMBL" id="JBEDUW010000006">
    <property type="protein sequence ID" value="KAK9920534.1"/>
    <property type="molecule type" value="Genomic_DNA"/>
</dbReference>
<dbReference type="AlphaFoldDB" id="A0AAW1WAM3"/>
<keyword evidence="3" id="KW-1185">Reference proteome</keyword>
<sequence>MKNSPEKDDFGQNFTIYCVNEIKRKGGGWLSQGSKGKSCGYAYNVIGQMTVSTSDLSDVNGQDSSKFIVRESVLFSVELRQQANQEVPQFKLNRELAAAVVRIPNKDFNHVEQQRNEEAMEKGSTKCSPEHRFSYNWEDSSIIILPGGVHSSPNKGEPSPLIDRWKSGGSCDCGGWDVGCKLRVLSNQNKCSQISKTSTASSISDHFELFAEGEAHENRAVFRLAPAKDGTYSIEFNTSISVLQAFFICVIVISSQKTSDLSEEKASQEPTSNGNSGIQVTGPSKYAPNPPHSPVGRV</sequence>
<dbReference type="Proteomes" id="UP001457282">
    <property type="component" value="Unassembled WGS sequence"/>
</dbReference>
<organism evidence="2 3">
    <name type="scientific">Rubus argutus</name>
    <name type="common">Southern blackberry</name>
    <dbReference type="NCBI Taxonomy" id="59490"/>
    <lineage>
        <taxon>Eukaryota</taxon>
        <taxon>Viridiplantae</taxon>
        <taxon>Streptophyta</taxon>
        <taxon>Embryophyta</taxon>
        <taxon>Tracheophyta</taxon>
        <taxon>Spermatophyta</taxon>
        <taxon>Magnoliopsida</taxon>
        <taxon>eudicotyledons</taxon>
        <taxon>Gunneridae</taxon>
        <taxon>Pentapetalae</taxon>
        <taxon>rosids</taxon>
        <taxon>fabids</taxon>
        <taxon>Rosales</taxon>
        <taxon>Rosaceae</taxon>
        <taxon>Rosoideae</taxon>
        <taxon>Rosoideae incertae sedis</taxon>
        <taxon>Rubus</taxon>
    </lineage>
</organism>
<dbReference type="Pfam" id="PF12043">
    <property type="entry name" value="DUF3527"/>
    <property type="match status" value="1"/>
</dbReference>
<accession>A0AAW1WAM3</accession>
<evidence type="ECO:0000256" key="1">
    <source>
        <dbReference type="SAM" id="MobiDB-lite"/>
    </source>
</evidence>
<dbReference type="PANTHER" id="PTHR31390">
    <property type="entry name" value="EXPRESSED PROTEIN"/>
    <property type="match status" value="1"/>
</dbReference>
<dbReference type="InterPro" id="IPR021916">
    <property type="entry name" value="DUF3527"/>
</dbReference>